<dbReference type="EMBL" id="JABEZW010000001">
    <property type="protein sequence ID" value="MBA0758091.1"/>
    <property type="molecule type" value="Genomic_DNA"/>
</dbReference>
<dbReference type="Proteomes" id="UP000593568">
    <property type="component" value="Unassembled WGS sequence"/>
</dbReference>
<dbReference type="Pfam" id="PF13456">
    <property type="entry name" value="RVT_3"/>
    <property type="match status" value="1"/>
</dbReference>
<protein>
    <recommendedName>
        <fullName evidence="1">RNase H type-1 domain-containing protein</fullName>
    </recommendedName>
</protein>
<reference evidence="2 3" key="1">
    <citation type="journal article" date="2019" name="Genome Biol. Evol.">
        <title>Insights into the evolution of the New World diploid cottons (Gossypium, subgenus Houzingenia) based on genome sequencing.</title>
        <authorList>
            <person name="Grover C.E."/>
            <person name="Arick M.A. 2nd"/>
            <person name="Thrash A."/>
            <person name="Conover J.L."/>
            <person name="Sanders W.S."/>
            <person name="Peterson D.G."/>
            <person name="Frelichowski J.E."/>
            <person name="Scheffler J.A."/>
            <person name="Scheffler B.E."/>
            <person name="Wendel J.F."/>
        </authorList>
    </citation>
    <scope>NUCLEOTIDE SEQUENCE [LARGE SCALE GENOMIC DNA]</scope>
    <source>
        <strain evidence="2">8</strain>
        <tissue evidence="2">Leaf</tissue>
    </source>
</reference>
<evidence type="ECO:0000313" key="2">
    <source>
        <dbReference type="EMBL" id="MBA0758091.1"/>
    </source>
</evidence>
<gene>
    <name evidence="2" type="ORF">Gotri_021115</name>
</gene>
<dbReference type="AlphaFoldDB" id="A0A7J9DBP6"/>
<name>A0A7J9DBP6_9ROSI</name>
<keyword evidence="3" id="KW-1185">Reference proteome</keyword>
<feature type="domain" description="RNase H type-1" evidence="1">
    <location>
        <begin position="51"/>
        <end position="126"/>
    </location>
</feature>
<comment type="caution">
    <text evidence="2">The sequence shown here is derived from an EMBL/GenBank/DDBJ whole genome shotgun (WGS) entry which is preliminary data.</text>
</comment>
<evidence type="ECO:0000313" key="3">
    <source>
        <dbReference type="Proteomes" id="UP000593568"/>
    </source>
</evidence>
<proteinExistence type="predicted"/>
<dbReference type="InterPro" id="IPR002156">
    <property type="entry name" value="RNaseH_domain"/>
</dbReference>
<dbReference type="GO" id="GO:0003676">
    <property type="term" value="F:nucleic acid binding"/>
    <property type="evidence" value="ECO:0007669"/>
    <property type="project" value="InterPro"/>
</dbReference>
<dbReference type="GO" id="GO:0004523">
    <property type="term" value="F:RNA-DNA hybrid ribonuclease activity"/>
    <property type="evidence" value="ECO:0007669"/>
    <property type="project" value="InterPro"/>
</dbReference>
<evidence type="ECO:0000259" key="1">
    <source>
        <dbReference type="Pfam" id="PF13456"/>
    </source>
</evidence>
<sequence length="165" mass="19285">MHEEKRRTGLAIIDFIKNYVRELDGLNSSIPIQKIELKKRQLSENRFVKINFDAAFRKHENKSCSRIVIRDSDGMELSSRVEINEKVPSVFIEESIARIQNIQLSLDLGLMEVKIEGDTLFVMNEVSYLLAIEGLKKGERCCLRNGFPKRRVWRREMKEKMDGLK</sequence>
<organism evidence="2 3">
    <name type="scientific">Gossypium trilobum</name>
    <dbReference type="NCBI Taxonomy" id="34281"/>
    <lineage>
        <taxon>Eukaryota</taxon>
        <taxon>Viridiplantae</taxon>
        <taxon>Streptophyta</taxon>
        <taxon>Embryophyta</taxon>
        <taxon>Tracheophyta</taxon>
        <taxon>Spermatophyta</taxon>
        <taxon>Magnoliopsida</taxon>
        <taxon>eudicotyledons</taxon>
        <taxon>Gunneridae</taxon>
        <taxon>Pentapetalae</taxon>
        <taxon>rosids</taxon>
        <taxon>malvids</taxon>
        <taxon>Malvales</taxon>
        <taxon>Malvaceae</taxon>
        <taxon>Malvoideae</taxon>
        <taxon>Gossypium</taxon>
    </lineage>
</organism>
<accession>A0A7J9DBP6</accession>